<dbReference type="Proteomes" id="UP000681967">
    <property type="component" value="Unassembled WGS sequence"/>
</dbReference>
<protein>
    <submittedName>
        <fullName evidence="1">Uncharacterized protein</fullName>
    </submittedName>
</protein>
<comment type="caution">
    <text evidence="1">The sequence shown here is derived from an EMBL/GenBank/DDBJ whole genome shotgun (WGS) entry which is preliminary data.</text>
</comment>
<organism evidence="1 2">
    <name type="scientific">Rotaria magnacalcarata</name>
    <dbReference type="NCBI Taxonomy" id="392030"/>
    <lineage>
        <taxon>Eukaryota</taxon>
        <taxon>Metazoa</taxon>
        <taxon>Spiralia</taxon>
        <taxon>Gnathifera</taxon>
        <taxon>Rotifera</taxon>
        <taxon>Eurotatoria</taxon>
        <taxon>Bdelloidea</taxon>
        <taxon>Philodinida</taxon>
        <taxon>Philodinidae</taxon>
        <taxon>Rotaria</taxon>
    </lineage>
</organism>
<evidence type="ECO:0000313" key="2">
    <source>
        <dbReference type="Proteomes" id="UP000681967"/>
    </source>
</evidence>
<accession>A0A8S3GRF9</accession>
<sequence>MENNTYTESVAVGDFNTNNNIDILTTNYWNNDFGYGDGNFAKMKIYLSGTNFYPISAA</sequence>
<proteinExistence type="predicted"/>
<name>A0A8S3GRF9_9BILA</name>
<dbReference type="AlphaFoldDB" id="A0A8S3GRF9"/>
<feature type="non-terminal residue" evidence="1">
    <location>
        <position position="58"/>
    </location>
</feature>
<reference evidence="1" key="1">
    <citation type="submission" date="2021-02" db="EMBL/GenBank/DDBJ databases">
        <authorList>
            <person name="Nowell W R."/>
        </authorList>
    </citation>
    <scope>NUCLEOTIDE SEQUENCE</scope>
</reference>
<evidence type="ECO:0000313" key="1">
    <source>
        <dbReference type="EMBL" id="CAF5170173.1"/>
    </source>
</evidence>
<dbReference type="InterPro" id="IPR028994">
    <property type="entry name" value="Integrin_alpha_N"/>
</dbReference>
<dbReference type="SUPFAM" id="SSF69318">
    <property type="entry name" value="Integrin alpha N-terminal domain"/>
    <property type="match status" value="1"/>
</dbReference>
<dbReference type="EMBL" id="CAJOBH010279698">
    <property type="protein sequence ID" value="CAF5170173.1"/>
    <property type="molecule type" value="Genomic_DNA"/>
</dbReference>
<gene>
    <name evidence="1" type="ORF">BYL167_LOCUS77072</name>
</gene>